<sequence length="431" mass="47999">MARIWTRLHEYLGVPPGRLTFDMVRRATAGKLAETDDLDWKQVLPRTPENGQWNELAKDVAAMANTRGGLIIYGVTDTIDLVGIDPEAVAIQQYEQWIRNHVQPYLPDLEIYPLTDDSTSTSDGARTVLVVDVPASEMAPHFVYGTAQRDKEQMAAVVPYRASDQTAWMPEHQIERAYRDRFARIGRAEEELQHHLELTVQHIAAQTEVPSAWFVAAARPQRPLPRSVRTLDRNDACEVLRKALDRAAAMFPGSAPTDGVLSGMSADVRENPRPGLRRWVCSTLERDRGPEFITELHDDGVVVMAGNVSWVRGRDDLPARGADLTVPEWLVMACCRDFVATVQELQRALRLDSAQQLTASIVAPHGPRALAPTTYDSTFHREGTPPYARRPHTVQAVHTVLSPASEDQEGQTRVTELHTDLMNQFGLAGLG</sequence>
<proteinExistence type="predicted"/>
<dbReference type="GO" id="GO:0005524">
    <property type="term" value="F:ATP binding"/>
    <property type="evidence" value="ECO:0007669"/>
    <property type="project" value="UniProtKB-KW"/>
</dbReference>
<evidence type="ECO:0000313" key="3">
    <source>
        <dbReference type="Proteomes" id="UP000254425"/>
    </source>
</evidence>
<dbReference type="RefSeq" id="WP_208883578.1">
    <property type="nucleotide sequence ID" value="NZ_CP031320.1"/>
</dbReference>
<protein>
    <submittedName>
        <fullName evidence="2">ATP-binding protein</fullName>
    </submittedName>
</protein>
<dbReference type="InterPro" id="IPR007421">
    <property type="entry name" value="Schlafen_AlbA_2_dom"/>
</dbReference>
<dbReference type="Proteomes" id="UP000254425">
    <property type="component" value="Chromosome"/>
</dbReference>
<evidence type="ECO:0000259" key="1">
    <source>
        <dbReference type="Pfam" id="PF04326"/>
    </source>
</evidence>
<dbReference type="Pfam" id="PF04326">
    <property type="entry name" value="SLFN_AlbA_2"/>
    <property type="match status" value="1"/>
</dbReference>
<dbReference type="EMBL" id="CP031320">
    <property type="protein sequence ID" value="AXK36577.1"/>
    <property type="molecule type" value="Genomic_DNA"/>
</dbReference>
<organism evidence="2 3">
    <name type="scientific">Streptomyces armeniacus</name>
    <dbReference type="NCBI Taxonomy" id="83291"/>
    <lineage>
        <taxon>Bacteria</taxon>
        <taxon>Bacillati</taxon>
        <taxon>Actinomycetota</taxon>
        <taxon>Actinomycetes</taxon>
        <taxon>Kitasatosporales</taxon>
        <taxon>Streptomycetaceae</taxon>
        <taxon>Streptomyces</taxon>
    </lineage>
</organism>
<keyword evidence="3" id="KW-1185">Reference proteome</keyword>
<reference evidence="2 3" key="1">
    <citation type="submission" date="2018-07" db="EMBL/GenBank/DDBJ databases">
        <title>Draft genome of the type strain Streptomyces armeniacus ATCC 15676.</title>
        <authorList>
            <person name="Labana P."/>
            <person name="Gosse J.T."/>
            <person name="Boddy C.N."/>
        </authorList>
    </citation>
    <scope>NUCLEOTIDE SEQUENCE [LARGE SCALE GENOMIC DNA]</scope>
    <source>
        <strain evidence="2 3">ATCC 15676</strain>
    </source>
</reference>
<keyword evidence="2" id="KW-0547">Nucleotide-binding</keyword>
<gene>
    <name evidence="2" type="ORF">DVA86_32385</name>
</gene>
<evidence type="ECO:0000313" key="2">
    <source>
        <dbReference type="EMBL" id="AXK36577.1"/>
    </source>
</evidence>
<keyword evidence="2" id="KW-0067">ATP-binding</keyword>
<dbReference type="Gene3D" id="3.30.950.30">
    <property type="entry name" value="Schlafen, AAA domain"/>
    <property type="match status" value="1"/>
</dbReference>
<dbReference type="KEGG" id="sarm:DVA86_32385"/>
<name>A0A345XY61_9ACTN</name>
<accession>A0A345XY61</accession>
<dbReference type="AlphaFoldDB" id="A0A345XY61"/>
<dbReference type="InterPro" id="IPR038461">
    <property type="entry name" value="Schlafen_AlbA_2_dom_sf"/>
</dbReference>
<feature type="domain" description="Schlafen AlbA-2" evidence="1">
    <location>
        <begin position="34"/>
        <end position="165"/>
    </location>
</feature>